<gene>
    <name evidence="1" type="ORF">BD410DRAFT_794351</name>
</gene>
<evidence type="ECO:0000313" key="2">
    <source>
        <dbReference type="Proteomes" id="UP000294933"/>
    </source>
</evidence>
<evidence type="ECO:0000313" key="1">
    <source>
        <dbReference type="EMBL" id="TDL17386.1"/>
    </source>
</evidence>
<name>A0A4Y7PQT6_9AGAM</name>
<keyword evidence="2" id="KW-1185">Reference proteome</keyword>
<reference evidence="1 2" key="1">
    <citation type="submission" date="2018-06" db="EMBL/GenBank/DDBJ databases">
        <title>A transcriptomic atlas of mushroom development highlights an independent origin of complex multicellularity.</title>
        <authorList>
            <consortium name="DOE Joint Genome Institute"/>
            <person name="Krizsan K."/>
            <person name="Almasi E."/>
            <person name="Merenyi Z."/>
            <person name="Sahu N."/>
            <person name="Viragh M."/>
            <person name="Koszo T."/>
            <person name="Mondo S."/>
            <person name="Kiss B."/>
            <person name="Balint B."/>
            <person name="Kues U."/>
            <person name="Barry K."/>
            <person name="Hegedus J.C."/>
            <person name="Henrissat B."/>
            <person name="Johnson J."/>
            <person name="Lipzen A."/>
            <person name="Ohm R."/>
            <person name="Nagy I."/>
            <person name="Pangilinan J."/>
            <person name="Yan J."/>
            <person name="Xiong Y."/>
            <person name="Grigoriev I.V."/>
            <person name="Hibbett D.S."/>
            <person name="Nagy L.G."/>
        </authorList>
    </citation>
    <scope>NUCLEOTIDE SEQUENCE [LARGE SCALE GENOMIC DNA]</scope>
    <source>
        <strain evidence="1 2">SZMC22713</strain>
    </source>
</reference>
<dbReference type="AlphaFoldDB" id="A0A4Y7PQT6"/>
<dbReference type="VEuPathDB" id="FungiDB:BD410DRAFT_794351"/>
<dbReference type="OrthoDB" id="2884925at2759"/>
<dbReference type="EMBL" id="ML170222">
    <property type="protein sequence ID" value="TDL17386.1"/>
    <property type="molecule type" value="Genomic_DNA"/>
</dbReference>
<accession>A0A4Y7PQT6</accession>
<dbReference type="Gene3D" id="1.20.1280.50">
    <property type="match status" value="1"/>
</dbReference>
<dbReference type="Proteomes" id="UP000294933">
    <property type="component" value="Unassembled WGS sequence"/>
</dbReference>
<dbReference type="STRING" id="50990.A0A4Y7PQT6"/>
<sequence length="548" mass="62187">MRWCWCGPFTPLSDSPRPSPQLPQTSVSNGFSSIDAEIKQLERAIKLFDPHYDDAAIHQSTASIVTLKRKRNRLAPVSRIPPEILSIIFQYIVAEIDGGGWWDPDPTSWRNGTAICSDWRAVALETPNLWTLVSSTYSRGNLEFYLLYSKSRHLRVRITKPYQHENAVILFQHLARIKELVINVPKESWNAILPFLHNNFPVLIDASLILLTYGENIVIGESVFRNLSPSLRRLSLFGMTGVPWRTQDLSNLLTLVIGDFSAAHFYTLMDACPNLQHISLSMDRPDPSEHSILSRRLPLHSLRSLSLSLSATLCEQVLHCLDLRDDVSLELNCYNYPTHSHITILPPRLLSSLSEEVSLDIALEFNSLGLDPSTANLRFTASTSVVRRVEVGARWASPHSDVGEAFRITVKLTESIIDRTAFFTFSGVCPENSQIWVDILTRMPQLQTLSVECCTQDGDDISDDPVYARWLIDALTSGISPRLRVLRWVQWRKRGRIWLRLRMKLTRMVRYRMDVGCPLDVVVVGEPSSPIFEYYSTSDTMPSDRAVP</sequence>
<organism evidence="1 2">
    <name type="scientific">Rickenella mellea</name>
    <dbReference type="NCBI Taxonomy" id="50990"/>
    <lineage>
        <taxon>Eukaryota</taxon>
        <taxon>Fungi</taxon>
        <taxon>Dikarya</taxon>
        <taxon>Basidiomycota</taxon>
        <taxon>Agaricomycotina</taxon>
        <taxon>Agaricomycetes</taxon>
        <taxon>Hymenochaetales</taxon>
        <taxon>Rickenellaceae</taxon>
        <taxon>Rickenella</taxon>
    </lineage>
</organism>
<proteinExistence type="predicted"/>
<protein>
    <submittedName>
        <fullName evidence="1">Uncharacterized protein</fullName>
    </submittedName>
</protein>